<reference evidence="3 4" key="1">
    <citation type="journal article" date="2023" name="Commun. Biol.">
        <title>Genome analysis of Parmales, the sister group of diatoms, reveals the evolutionary specialization of diatoms from phago-mixotrophs to photoautotrophs.</title>
        <authorList>
            <person name="Ban H."/>
            <person name="Sato S."/>
            <person name="Yoshikawa S."/>
            <person name="Yamada K."/>
            <person name="Nakamura Y."/>
            <person name="Ichinomiya M."/>
            <person name="Sato N."/>
            <person name="Blanc-Mathieu R."/>
            <person name="Endo H."/>
            <person name="Kuwata A."/>
            <person name="Ogata H."/>
        </authorList>
    </citation>
    <scope>NUCLEOTIDE SEQUENCE [LARGE SCALE GENOMIC DNA]</scope>
</reference>
<dbReference type="InterPro" id="IPR032675">
    <property type="entry name" value="LRR_dom_sf"/>
</dbReference>
<accession>A0ABQ6MMZ5</accession>
<dbReference type="SMART" id="SM00208">
    <property type="entry name" value="TNFR"/>
    <property type="match status" value="1"/>
</dbReference>
<dbReference type="Pfam" id="PF13306">
    <property type="entry name" value="LRR_5"/>
    <property type="match status" value="1"/>
</dbReference>
<evidence type="ECO:0000259" key="2">
    <source>
        <dbReference type="PROSITE" id="PS50050"/>
    </source>
</evidence>
<dbReference type="PROSITE" id="PS50050">
    <property type="entry name" value="TNFR_NGFR_2"/>
    <property type="match status" value="1"/>
</dbReference>
<sequence length="618" mass="65194">MSQQAKDDIDKPKMKSLDDLLQELDAVDVEEENAAEAILDHLLDEDEGGAEEYLSDEASSAALHDSVEDCTVCPAGTYLSDEASSAALHDSVEDCTVCPAGTYLSDEASSAALHDSVEDCSGFCPAGTYLSDEASSAALHDSVEDSGSDTCFLCSTGEYNDLEGSVSCTKCSGGYYLNTGRTECLACEDGKYSNPGATACTACEDTEGWVSKSNKHNNATRNSCEYCGPGEFANIAIHECGTCQPGEFSVGGANSCEQCEVGSTYQPAGGKSSCLACTSCGVGRYRTKDCTATSDSECAACAPGKASTGGETECNVCGSGEYAEEGAGFCSTVRAGEEVVKDGELRAKTMAQGELAELDDNNGELSVFDALDTVTEKANSLDTGEKVHSGARGEFALNQTITRVRVGEGVKKVGASAFNFCSRLEEFDMGSAEVVGERAFFKCSSLKEVKLSMSLRSVERSAFQFCNSLTRVAVPDSLRSIGPYAFASCPDLVDIYLPESVTSVDTAAFKGCVRLEERAAKVELTVEQYLRILPNFHPAITACLDENADGVARHVASATEMELAPGCNRPLLHFVCMMPALATPKLVKAIVAAAPESKEMRDATKKRAVEYAQKSGSS</sequence>
<comment type="caution">
    <text evidence="3">The sequence shown here is derived from an EMBL/GenBank/DDBJ whole genome shotgun (WGS) entry which is preliminary data.</text>
</comment>
<evidence type="ECO:0000313" key="3">
    <source>
        <dbReference type="EMBL" id="GMI29534.1"/>
    </source>
</evidence>
<evidence type="ECO:0000313" key="4">
    <source>
        <dbReference type="Proteomes" id="UP001165060"/>
    </source>
</evidence>
<keyword evidence="4" id="KW-1185">Reference proteome</keyword>
<protein>
    <recommendedName>
        <fullName evidence="2">TNFR-Cys domain-containing protein</fullName>
    </recommendedName>
</protein>
<dbReference type="EMBL" id="BRYB01003043">
    <property type="protein sequence ID" value="GMI29534.1"/>
    <property type="molecule type" value="Genomic_DNA"/>
</dbReference>
<dbReference type="PROSITE" id="PS00652">
    <property type="entry name" value="TNFR_NGFR_1"/>
    <property type="match status" value="1"/>
</dbReference>
<dbReference type="Proteomes" id="UP001165060">
    <property type="component" value="Unassembled WGS sequence"/>
</dbReference>
<feature type="disulfide bond" evidence="1">
    <location>
        <begin position="259"/>
        <end position="274"/>
    </location>
</feature>
<dbReference type="Gene3D" id="2.10.50.10">
    <property type="entry name" value="Tumor Necrosis Factor Receptor, subunit A, domain 2"/>
    <property type="match status" value="3"/>
</dbReference>
<feature type="domain" description="TNFR-Cys" evidence="2">
    <location>
        <begin position="258"/>
        <end position="298"/>
    </location>
</feature>
<feature type="repeat" description="TNFR-Cys" evidence="1">
    <location>
        <begin position="258"/>
        <end position="298"/>
    </location>
</feature>
<gene>
    <name evidence="3" type="ORF">TeGR_g14465</name>
</gene>
<evidence type="ECO:0000256" key="1">
    <source>
        <dbReference type="PROSITE-ProRule" id="PRU00206"/>
    </source>
</evidence>
<dbReference type="InterPro" id="IPR009030">
    <property type="entry name" value="Growth_fac_rcpt_cys_sf"/>
</dbReference>
<keyword evidence="1" id="KW-1015">Disulfide bond</keyword>
<dbReference type="PANTHER" id="PTHR46967">
    <property type="entry name" value="INSULIN-LIKE GROWTH FACTOR BINDING PROTEIN,N-TERMINAL"/>
    <property type="match status" value="1"/>
</dbReference>
<feature type="non-terminal residue" evidence="3">
    <location>
        <position position="618"/>
    </location>
</feature>
<dbReference type="PANTHER" id="PTHR46967:SF1">
    <property type="entry name" value="KERATIN-ASSOCIATED PROTEIN 16-1-LIKE"/>
    <property type="match status" value="1"/>
</dbReference>
<dbReference type="CDD" id="cd00185">
    <property type="entry name" value="TNFRSF"/>
    <property type="match status" value="1"/>
</dbReference>
<dbReference type="SMART" id="SM01411">
    <property type="entry name" value="Ephrin_rec_like"/>
    <property type="match status" value="3"/>
</dbReference>
<feature type="disulfide bond" evidence="1">
    <location>
        <begin position="280"/>
        <end position="298"/>
    </location>
</feature>
<dbReference type="Gene3D" id="3.80.10.10">
    <property type="entry name" value="Ribonuclease Inhibitor"/>
    <property type="match status" value="1"/>
</dbReference>
<feature type="disulfide bond" evidence="1">
    <location>
        <begin position="277"/>
        <end position="290"/>
    </location>
</feature>
<dbReference type="InterPro" id="IPR001368">
    <property type="entry name" value="TNFR/NGFR_Cys_rich_reg"/>
</dbReference>
<name>A0ABQ6MMZ5_9STRA</name>
<proteinExistence type="predicted"/>
<dbReference type="Pfam" id="PF00020">
    <property type="entry name" value="TNFR_c6"/>
    <property type="match status" value="1"/>
</dbReference>
<organism evidence="3 4">
    <name type="scientific">Tetraparma gracilis</name>
    <dbReference type="NCBI Taxonomy" id="2962635"/>
    <lineage>
        <taxon>Eukaryota</taxon>
        <taxon>Sar</taxon>
        <taxon>Stramenopiles</taxon>
        <taxon>Ochrophyta</taxon>
        <taxon>Bolidophyceae</taxon>
        <taxon>Parmales</taxon>
        <taxon>Triparmaceae</taxon>
        <taxon>Tetraparma</taxon>
    </lineage>
</organism>
<dbReference type="SUPFAM" id="SSF57184">
    <property type="entry name" value="Growth factor receptor domain"/>
    <property type="match status" value="1"/>
</dbReference>
<dbReference type="SUPFAM" id="SSF52058">
    <property type="entry name" value="L domain-like"/>
    <property type="match status" value="1"/>
</dbReference>
<dbReference type="InterPro" id="IPR026906">
    <property type="entry name" value="LRR_5"/>
</dbReference>